<protein>
    <recommendedName>
        <fullName evidence="6 7">Ribonuclease P protein component</fullName>
        <shortName evidence="6">RNase P protein</shortName>
        <shortName evidence="6">RNaseP protein</shortName>
        <ecNumber evidence="6 7">3.1.26.5</ecNumber>
    </recommendedName>
    <alternativeName>
        <fullName evidence="6">Protein C5</fullName>
    </alternativeName>
</protein>
<dbReference type="PANTHER" id="PTHR33992">
    <property type="entry name" value="RIBONUCLEASE P PROTEIN COMPONENT"/>
    <property type="match status" value="1"/>
</dbReference>
<dbReference type="PANTHER" id="PTHR33992:SF1">
    <property type="entry name" value="RIBONUCLEASE P PROTEIN COMPONENT"/>
    <property type="match status" value="1"/>
</dbReference>
<dbReference type="SUPFAM" id="SSF54211">
    <property type="entry name" value="Ribosomal protein S5 domain 2-like"/>
    <property type="match status" value="1"/>
</dbReference>
<dbReference type="GO" id="GO:0004526">
    <property type="term" value="F:ribonuclease P activity"/>
    <property type="evidence" value="ECO:0007669"/>
    <property type="project" value="UniProtKB-UniRule"/>
</dbReference>
<evidence type="ECO:0000256" key="3">
    <source>
        <dbReference type="ARBA" id="ARBA00022759"/>
    </source>
</evidence>
<dbReference type="GO" id="GO:0000049">
    <property type="term" value="F:tRNA binding"/>
    <property type="evidence" value="ECO:0007669"/>
    <property type="project" value="UniProtKB-UniRule"/>
</dbReference>
<dbReference type="NCBIfam" id="TIGR00188">
    <property type="entry name" value="rnpA"/>
    <property type="match status" value="1"/>
</dbReference>
<dbReference type="InterPro" id="IPR014721">
    <property type="entry name" value="Ribsml_uS5_D2-typ_fold_subgr"/>
</dbReference>
<evidence type="ECO:0000256" key="1">
    <source>
        <dbReference type="ARBA" id="ARBA00022694"/>
    </source>
</evidence>
<evidence type="ECO:0000313" key="8">
    <source>
        <dbReference type="EMBL" id="MBO8469527.1"/>
    </source>
</evidence>
<comment type="caution">
    <text evidence="8">The sequence shown here is derived from an EMBL/GenBank/DDBJ whole genome shotgun (WGS) entry which is preliminary data.</text>
</comment>
<evidence type="ECO:0000313" key="9">
    <source>
        <dbReference type="Proteomes" id="UP000810292"/>
    </source>
</evidence>
<accession>A0A9D9IBV0</accession>
<dbReference type="AlphaFoldDB" id="A0A9D9IBV0"/>
<dbReference type="EMBL" id="JADIMF010000113">
    <property type="protein sequence ID" value="MBO8469527.1"/>
    <property type="molecule type" value="Genomic_DNA"/>
</dbReference>
<comment type="subunit">
    <text evidence="6">Consists of a catalytic RNA component (M1 or rnpB) and a protein subunit.</text>
</comment>
<gene>
    <name evidence="6 8" type="primary">rnpA</name>
    <name evidence="8" type="ORF">IAA72_07070</name>
</gene>
<keyword evidence="2 6" id="KW-0540">Nuclease</keyword>
<keyword evidence="5 6" id="KW-0694">RNA-binding</keyword>
<dbReference type="GO" id="GO:0001682">
    <property type="term" value="P:tRNA 5'-leader removal"/>
    <property type="evidence" value="ECO:0007669"/>
    <property type="project" value="UniProtKB-UniRule"/>
</dbReference>
<comment type="similarity">
    <text evidence="6">Belongs to the RnpA family.</text>
</comment>
<dbReference type="GO" id="GO:0042781">
    <property type="term" value="F:3'-tRNA processing endoribonuclease activity"/>
    <property type="evidence" value="ECO:0007669"/>
    <property type="project" value="TreeGrafter"/>
</dbReference>
<proteinExistence type="inferred from homology"/>
<dbReference type="InterPro" id="IPR020568">
    <property type="entry name" value="Ribosomal_Su5_D2-typ_SF"/>
</dbReference>
<evidence type="ECO:0000256" key="2">
    <source>
        <dbReference type="ARBA" id="ARBA00022722"/>
    </source>
</evidence>
<keyword evidence="3 6" id="KW-0255">Endonuclease</keyword>
<keyword evidence="1 6" id="KW-0819">tRNA processing</keyword>
<organism evidence="8 9">
    <name type="scientific">Candidatus Ornithospirochaeta stercoravium</name>
    <dbReference type="NCBI Taxonomy" id="2840897"/>
    <lineage>
        <taxon>Bacteria</taxon>
        <taxon>Pseudomonadati</taxon>
        <taxon>Spirochaetota</taxon>
        <taxon>Spirochaetia</taxon>
        <taxon>Spirochaetales</taxon>
        <taxon>Spirochaetaceae</taxon>
        <taxon>Spirochaetaceae incertae sedis</taxon>
        <taxon>Candidatus Ornithospirochaeta</taxon>
    </lineage>
</organism>
<reference evidence="8" key="2">
    <citation type="journal article" date="2021" name="PeerJ">
        <title>Extensive microbial diversity within the chicken gut microbiome revealed by metagenomics and culture.</title>
        <authorList>
            <person name="Gilroy R."/>
            <person name="Ravi A."/>
            <person name="Getino M."/>
            <person name="Pursley I."/>
            <person name="Horton D.L."/>
            <person name="Alikhan N.F."/>
            <person name="Baker D."/>
            <person name="Gharbi K."/>
            <person name="Hall N."/>
            <person name="Watson M."/>
            <person name="Adriaenssens E.M."/>
            <person name="Foster-Nyarko E."/>
            <person name="Jarju S."/>
            <person name="Secka A."/>
            <person name="Antonio M."/>
            <person name="Oren A."/>
            <person name="Chaudhuri R.R."/>
            <person name="La Ragione R."/>
            <person name="Hildebrand F."/>
            <person name="Pallen M.J."/>
        </authorList>
    </citation>
    <scope>NUCLEOTIDE SEQUENCE</scope>
    <source>
        <strain evidence="8">14700</strain>
    </source>
</reference>
<sequence>MRRSLTKREIIRKKEDIDRIFRLGRSYSGQGMRLISLDNNLGFDRIIVIPRKHFGTAVERNKARRRSKEIFRCYEKRINSEEPVEEEGKDYVLILYPGKVSGFSLLESGFIELLDRSHRK</sequence>
<evidence type="ECO:0000256" key="4">
    <source>
        <dbReference type="ARBA" id="ARBA00022801"/>
    </source>
</evidence>
<dbReference type="Pfam" id="PF00825">
    <property type="entry name" value="Ribonuclease_P"/>
    <property type="match status" value="1"/>
</dbReference>
<evidence type="ECO:0000256" key="5">
    <source>
        <dbReference type="ARBA" id="ARBA00022884"/>
    </source>
</evidence>
<dbReference type="EC" id="3.1.26.5" evidence="6 7"/>
<keyword evidence="4 6" id="KW-0378">Hydrolase</keyword>
<comment type="function">
    <text evidence="6">RNaseP catalyzes the removal of the 5'-leader sequence from pre-tRNA to produce the mature 5'-terminus. It can also cleave other RNA substrates such as 4.5S RNA. The protein component plays an auxiliary but essential role in vivo by binding to the 5'-leader sequence and broadening the substrate specificity of the ribozyme.</text>
</comment>
<dbReference type="HAMAP" id="MF_00227">
    <property type="entry name" value="RNase_P"/>
    <property type="match status" value="1"/>
</dbReference>
<dbReference type="Gene3D" id="3.30.230.10">
    <property type="match status" value="1"/>
</dbReference>
<name>A0A9D9IBV0_9SPIO</name>
<comment type="catalytic activity">
    <reaction evidence="6">
        <text>Endonucleolytic cleavage of RNA, removing 5'-extranucleotides from tRNA precursor.</text>
        <dbReference type="EC" id="3.1.26.5"/>
    </reaction>
</comment>
<dbReference type="GO" id="GO:0030677">
    <property type="term" value="C:ribonuclease P complex"/>
    <property type="evidence" value="ECO:0007669"/>
    <property type="project" value="TreeGrafter"/>
</dbReference>
<evidence type="ECO:0000256" key="6">
    <source>
        <dbReference type="HAMAP-Rule" id="MF_00227"/>
    </source>
</evidence>
<evidence type="ECO:0000256" key="7">
    <source>
        <dbReference type="NCBIfam" id="TIGR00188"/>
    </source>
</evidence>
<dbReference type="Proteomes" id="UP000810292">
    <property type="component" value="Unassembled WGS sequence"/>
</dbReference>
<reference evidence="8" key="1">
    <citation type="submission" date="2020-10" db="EMBL/GenBank/DDBJ databases">
        <authorList>
            <person name="Gilroy R."/>
        </authorList>
    </citation>
    <scope>NUCLEOTIDE SEQUENCE</scope>
    <source>
        <strain evidence="8">14700</strain>
    </source>
</reference>
<dbReference type="InterPro" id="IPR000100">
    <property type="entry name" value="RNase_P"/>
</dbReference>